<accession>A0A0C9WQF4</accession>
<dbReference type="EMBL" id="KN838846">
    <property type="protein sequence ID" value="KIJ93395.1"/>
    <property type="molecule type" value="Genomic_DNA"/>
</dbReference>
<evidence type="ECO:0000313" key="2">
    <source>
        <dbReference type="Proteomes" id="UP000054477"/>
    </source>
</evidence>
<organism evidence="1 2">
    <name type="scientific">Laccaria amethystina LaAM-08-1</name>
    <dbReference type="NCBI Taxonomy" id="1095629"/>
    <lineage>
        <taxon>Eukaryota</taxon>
        <taxon>Fungi</taxon>
        <taxon>Dikarya</taxon>
        <taxon>Basidiomycota</taxon>
        <taxon>Agaricomycotina</taxon>
        <taxon>Agaricomycetes</taxon>
        <taxon>Agaricomycetidae</taxon>
        <taxon>Agaricales</taxon>
        <taxon>Agaricineae</taxon>
        <taxon>Hydnangiaceae</taxon>
        <taxon>Laccaria</taxon>
    </lineage>
</organism>
<reference evidence="2" key="2">
    <citation type="submission" date="2015-01" db="EMBL/GenBank/DDBJ databases">
        <title>Evolutionary Origins and Diversification of the Mycorrhizal Mutualists.</title>
        <authorList>
            <consortium name="DOE Joint Genome Institute"/>
            <consortium name="Mycorrhizal Genomics Consortium"/>
            <person name="Kohler A."/>
            <person name="Kuo A."/>
            <person name="Nagy L.G."/>
            <person name="Floudas D."/>
            <person name="Copeland A."/>
            <person name="Barry K.W."/>
            <person name="Cichocki N."/>
            <person name="Veneault-Fourrey C."/>
            <person name="LaButti K."/>
            <person name="Lindquist E.A."/>
            <person name="Lipzen A."/>
            <person name="Lundell T."/>
            <person name="Morin E."/>
            <person name="Murat C."/>
            <person name="Riley R."/>
            <person name="Ohm R."/>
            <person name="Sun H."/>
            <person name="Tunlid A."/>
            <person name="Henrissat B."/>
            <person name="Grigoriev I.V."/>
            <person name="Hibbett D.S."/>
            <person name="Martin F."/>
        </authorList>
    </citation>
    <scope>NUCLEOTIDE SEQUENCE [LARGE SCALE GENOMIC DNA]</scope>
    <source>
        <strain evidence="2">LaAM-08-1</strain>
    </source>
</reference>
<reference evidence="1 2" key="1">
    <citation type="submission" date="2014-04" db="EMBL/GenBank/DDBJ databases">
        <authorList>
            <consortium name="DOE Joint Genome Institute"/>
            <person name="Kuo A."/>
            <person name="Kohler A."/>
            <person name="Nagy L.G."/>
            <person name="Floudas D."/>
            <person name="Copeland A."/>
            <person name="Barry K.W."/>
            <person name="Cichocki N."/>
            <person name="Veneault-Fourrey C."/>
            <person name="LaButti K."/>
            <person name="Lindquist E.A."/>
            <person name="Lipzen A."/>
            <person name="Lundell T."/>
            <person name="Morin E."/>
            <person name="Murat C."/>
            <person name="Sun H."/>
            <person name="Tunlid A."/>
            <person name="Henrissat B."/>
            <person name="Grigoriev I.V."/>
            <person name="Hibbett D.S."/>
            <person name="Martin F."/>
            <person name="Nordberg H.P."/>
            <person name="Cantor M.N."/>
            <person name="Hua S.X."/>
        </authorList>
    </citation>
    <scope>NUCLEOTIDE SEQUENCE [LARGE SCALE GENOMIC DNA]</scope>
    <source>
        <strain evidence="1 2">LaAM-08-1</strain>
    </source>
</reference>
<name>A0A0C9WQF4_9AGAR</name>
<dbReference type="AlphaFoldDB" id="A0A0C9WQF4"/>
<sequence length="57" mass="6206">MLKVSRNLPNILLGPPLLLPTSSMYLPGMCTLNIMISVPQEMWKLNIAAAVTALILV</sequence>
<dbReference type="HOGENOM" id="CLU_2996829_0_0_1"/>
<keyword evidence="2" id="KW-1185">Reference proteome</keyword>
<proteinExistence type="predicted"/>
<protein>
    <submittedName>
        <fullName evidence="1">Uncharacterized protein</fullName>
    </submittedName>
</protein>
<evidence type="ECO:0000313" key="1">
    <source>
        <dbReference type="EMBL" id="KIJ93395.1"/>
    </source>
</evidence>
<dbReference type="Proteomes" id="UP000054477">
    <property type="component" value="Unassembled WGS sequence"/>
</dbReference>
<gene>
    <name evidence="1" type="ORF">K443DRAFT_12893</name>
</gene>